<dbReference type="PRINTS" id="PR01775">
    <property type="entry name" value="GLFROXRDTASE"/>
</dbReference>
<comment type="caution">
    <text evidence="6">The sequence shown here is derived from an EMBL/GenBank/DDBJ whole genome shotgun (WGS) entry which is preliminary data.</text>
</comment>
<sequence>MSKPIDLHRRTLLKISGLGASGLVIGSAARAAQGTPAPTEVDTGSVEGRKVTFPDWRAPADTPSGPPPAPLPPSERVGFAIVGLGRLSLEEILPAFGESRKATPVALVSGTPEKLKAVARQYGIPETACYDYAGFDRIRDNPEIKAVYIVLPNAMHRDYVERAAAAGKHVLCEKPMATSSADARAMVAACDKAAVKLMIAYRIQYETYNRRLAKLVREKAFGRLLGMSATNVQTVAENGAEQWRHKRVMSGGGSLPDIGLYCLNTARFLTGEEPVEIFASIVTPPNDPRFADVEETVSFQLRFPSNFIAQCFTSYGARDDKHQRLNFEKAVVDMPNAYLYRGQRLIVTSREGDATSLDERVLKARNQFAAEIDHLADCILQDRKPRTPGEEGVQDHVLMEAIYESARTGMPVKLEAPDRLDAFRGPPLPEEG</sequence>
<dbReference type="Pfam" id="PF22725">
    <property type="entry name" value="GFO_IDH_MocA_C3"/>
    <property type="match status" value="1"/>
</dbReference>
<feature type="compositionally biased region" description="Pro residues" evidence="3">
    <location>
        <begin position="64"/>
        <end position="73"/>
    </location>
</feature>
<evidence type="ECO:0000259" key="4">
    <source>
        <dbReference type="Pfam" id="PF01408"/>
    </source>
</evidence>
<dbReference type="Gene3D" id="3.40.50.720">
    <property type="entry name" value="NAD(P)-binding Rossmann-like Domain"/>
    <property type="match status" value="1"/>
</dbReference>
<dbReference type="SUPFAM" id="SSF55347">
    <property type="entry name" value="Glyceraldehyde-3-phosphate dehydrogenase-like, C-terminal domain"/>
    <property type="match status" value="1"/>
</dbReference>
<dbReference type="InterPro" id="IPR055170">
    <property type="entry name" value="GFO_IDH_MocA-like_dom"/>
</dbReference>
<dbReference type="Gene3D" id="3.30.360.10">
    <property type="entry name" value="Dihydrodipicolinate Reductase, domain 2"/>
    <property type="match status" value="1"/>
</dbReference>
<dbReference type="InterPro" id="IPR050984">
    <property type="entry name" value="Gfo/Idh/MocA_domain"/>
</dbReference>
<gene>
    <name evidence="6" type="ORF">K8W01_21175</name>
</gene>
<evidence type="ECO:0000313" key="7">
    <source>
        <dbReference type="Proteomes" id="UP000742631"/>
    </source>
</evidence>
<name>A0A921JH96_9HYPH</name>
<accession>A0A921JH96</accession>
<evidence type="ECO:0000256" key="2">
    <source>
        <dbReference type="ARBA" id="ARBA00023002"/>
    </source>
</evidence>
<evidence type="ECO:0000256" key="1">
    <source>
        <dbReference type="ARBA" id="ARBA00010928"/>
    </source>
</evidence>
<dbReference type="GO" id="GO:0016491">
    <property type="term" value="F:oxidoreductase activity"/>
    <property type="evidence" value="ECO:0007669"/>
    <property type="project" value="UniProtKB-KW"/>
</dbReference>
<comment type="similarity">
    <text evidence="1">Belongs to the Gfo/Idh/MocA family.</text>
</comment>
<dbReference type="Proteomes" id="UP000742631">
    <property type="component" value="Unassembled WGS sequence"/>
</dbReference>
<organism evidence="6 7">
    <name type="scientific">Methylorubrum populi</name>
    <dbReference type="NCBI Taxonomy" id="223967"/>
    <lineage>
        <taxon>Bacteria</taxon>
        <taxon>Pseudomonadati</taxon>
        <taxon>Pseudomonadota</taxon>
        <taxon>Alphaproteobacteria</taxon>
        <taxon>Hyphomicrobiales</taxon>
        <taxon>Methylobacteriaceae</taxon>
        <taxon>Methylorubrum</taxon>
    </lineage>
</organism>
<dbReference type="PROSITE" id="PS51318">
    <property type="entry name" value="TAT"/>
    <property type="match status" value="1"/>
</dbReference>
<evidence type="ECO:0000259" key="5">
    <source>
        <dbReference type="Pfam" id="PF22725"/>
    </source>
</evidence>
<evidence type="ECO:0000313" key="6">
    <source>
        <dbReference type="EMBL" id="HJE26168.1"/>
    </source>
</evidence>
<dbReference type="EMBL" id="DYYG01000068">
    <property type="protein sequence ID" value="HJE26168.1"/>
    <property type="molecule type" value="Genomic_DNA"/>
</dbReference>
<dbReference type="AlphaFoldDB" id="A0A921JH96"/>
<reference evidence="6" key="1">
    <citation type="journal article" date="2021" name="PeerJ">
        <title>Extensive microbial diversity within the chicken gut microbiome revealed by metagenomics and culture.</title>
        <authorList>
            <person name="Gilroy R."/>
            <person name="Ravi A."/>
            <person name="Getino M."/>
            <person name="Pursley I."/>
            <person name="Horton D.L."/>
            <person name="Alikhan N.F."/>
            <person name="Baker D."/>
            <person name="Gharbi K."/>
            <person name="Hall N."/>
            <person name="Watson M."/>
            <person name="Adriaenssens E.M."/>
            <person name="Foster-Nyarko E."/>
            <person name="Jarju S."/>
            <person name="Secka A."/>
            <person name="Antonio M."/>
            <person name="Oren A."/>
            <person name="Chaudhuri R.R."/>
            <person name="La Ragione R."/>
            <person name="Hildebrand F."/>
            <person name="Pallen M.J."/>
        </authorList>
    </citation>
    <scope>NUCLEOTIDE SEQUENCE</scope>
    <source>
        <strain evidence="6">316</strain>
    </source>
</reference>
<protein>
    <submittedName>
        <fullName evidence="6">Gfo/Idh/MocA family oxidoreductase</fullName>
    </submittedName>
</protein>
<dbReference type="InterPro" id="IPR000683">
    <property type="entry name" value="Gfo/Idh/MocA-like_OxRdtase_N"/>
</dbReference>
<keyword evidence="2" id="KW-0560">Oxidoreductase</keyword>
<dbReference type="InterPro" id="IPR008354">
    <property type="entry name" value="Glc-Fru_OxRdtase_bac"/>
</dbReference>
<dbReference type="Pfam" id="PF01408">
    <property type="entry name" value="GFO_IDH_MocA"/>
    <property type="match status" value="1"/>
</dbReference>
<feature type="domain" description="GFO/IDH/MocA-like oxidoreductase" evidence="5">
    <location>
        <begin position="210"/>
        <end position="325"/>
    </location>
</feature>
<feature type="region of interest" description="Disordered" evidence="3">
    <location>
        <begin position="54"/>
        <end position="73"/>
    </location>
</feature>
<evidence type="ECO:0000256" key="3">
    <source>
        <dbReference type="SAM" id="MobiDB-lite"/>
    </source>
</evidence>
<dbReference type="PANTHER" id="PTHR22604">
    <property type="entry name" value="OXIDOREDUCTASES"/>
    <property type="match status" value="1"/>
</dbReference>
<dbReference type="GO" id="GO:0000166">
    <property type="term" value="F:nucleotide binding"/>
    <property type="evidence" value="ECO:0007669"/>
    <property type="project" value="InterPro"/>
</dbReference>
<dbReference type="PANTHER" id="PTHR22604:SF105">
    <property type="entry name" value="TRANS-1,2-DIHYDROBENZENE-1,2-DIOL DEHYDROGENASE"/>
    <property type="match status" value="1"/>
</dbReference>
<dbReference type="SUPFAM" id="SSF51735">
    <property type="entry name" value="NAD(P)-binding Rossmann-fold domains"/>
    <property type="match status" value="1"/>
</dbReference>
<dbReference type="InterPro" id="IPR006311">
    <property type="entry name" value="TAT_signal"/>
</dbReference>
<feature type="domain" description="Gfo/Idh/MocA-like oxidoreductase N-terminal" evidence="4">
    <location>
        <begin position="78"/>
        <end position="201"/>
    </location>
</feature>
<dbReference type="InterPro" id="IPR036291">
    <property type="entry name" value="NAD(P)-bd_dom_sf"/>
</dbReference>
<proteinExistence type="inferred from homology"/>
<reference evidence="6" key="2">
    <citation type="submission" date="2021-09" db="EMBL/GenBank/DDBJ databases">
        <authorList>
            <person name="Gilroy R."/>
        </authorList>
    </citation>
    <scope>NUCLEOTIDE SEQUENCE</scope>
    <source>
        <strain evidence="6">316</strain>
    </source>
</reference>